<dbReference type="Proteomes" id="UP000236884">
    <property type="component" value="Chromosome"/>
</dbReference>
<organism evidence="2 3">
    <name type="scientific">Variibacter gotjawalensis</name>
    <dbReference type="NCBI Taxonomy" id="1333996"/>
    <lineage>
        <taxon>Bacteria</taxon>
        <taxon>Pseudomonadati</taxon>
        <taxon>Pseudomonadota</taxon>
        <taxon>Alphaproteobacteria</taxon>
        <taxon>Hyphomicrobiales</taxon>
        <taxon>Nitrobacteraceae</taxon>
        <taxon>Variibacter</taxon>
    </lineage>
</organism>
<evidence type="ECO:0000256" key="1">
    <source>
        <dbReference type="SAM" id="SignalP"/>
    </source>
</evidence>
<dbReference type="EMBL" id="AP014946">
    <property type="protein sequence ID" value="BAT59249.1"/>
    <property type="molecule type" value="Genomic_DNA"/>
</dbReference>
<feature type="chain" id="PRO_5006615715" evidence="1">
    <location>
        <begin position="20"/>
        <end position="99"/>
    </location>
</feature>
<proteinExistence type="predicted"/>
<keyword evidence="1" id="KW-0732">Signal</keyword>
<evidence type="ECO:0000313" key="2">
    <source>
        <dbReference type="EMBL" id="BAT59249.1"/>
    </source>
</evidence>
<dbReference type="OrthoDB" id="8021248at2"/>
<accession>A0A0S3PTF3</accession>
<evidence type="ECO:0000313" key="3">
    <source>
        <dbReference type="Proteomes" id="UP000236884"/>
    </source>
</evidence>
<name>A0A0S3PTF3_9BRAD</name>
<feature type="signal peptide" evidence="1">
    <location>
        <begin position="1"/>
        <end position="19"/>
    </location>
</feature>
<dbReference type="KEGG" id="vgo:GJW-30_1_01780"/>
<gene>
    <name evidence="2" type="ORF">GJW-30_1_01780</name>
</gene>
<dbReference type="AlphaFoldDB" id="A0A0S3PTF3"/>
<dbReference type="RefSeq" id="WP_096354375.1">
    <property type="nucleotide sequence ID" value="NZ_AP014946.1"/>
</dbReference>
<keyword evidence="3" id="KW-1185">Reference proteome</keyword>
<protein>
    <submittedName>
        <fullName evidence="2">Uncharacterized protein</fullName>
    </submittedName>
</protein>
<sequence>MVRVLTILALSVLALPASAAECTCRALGRDFVIGTTICLSTPSGARLATCDMMVNNTTWRFSASPCVAAALDPAEQQPTETVAAEPQDTGEYALALTQP</sequence>
<reference evidence="2 3" key="1">
    <citation type="submission" date="2015-08" db="EMBL/GenBank/DDBJ databases">
        <title>Investigation of the bacterial diversity of lava forest soil.</title>
        <authorList>
            <person name="Lee J.S."/>
        </authorList>
    </citation>
    <scope>NUCLEOTIDE SEQUENCE [LARGE SCALE GENOMIC DNA]</scope>
    <source>
        <strain evidence="2 3">GJW-30</strain>
    </source>
</reference>